<name>Q1QG65_NITHX</name>
<proteinExistence type="predicted"/>
<dbReference type="RefSeq" id="WP_011504956.1">
    <property type="nucleotide sequence ID" value="NC_007959.1"/>
</dbReference>
<dbReference type="HOGENOM" id="CLU_170302_0_0_5"/>
<organism evidence="1 2">
    <name type="scientific">Nitrobacter hamburgensis (strain DSM 10229 / NCIMB 13809 / X14)</name>
    <dbReference type="NCBI Taxonomy" id="323097"/>
    <lineage>
        <taxon>Bacteria</taxon>
        <taxon>Pseudomonadati</taxon>
        <taxon>Pseudomonadota</taxon>
        <taxon>Alphaproteobacteria</taxon>
        <taxon>Hyphomicrobiales</taxon>
        <taxon>Nitrobacteraceae</taxon>
        <taxon>Nitrobacter</taxon>
    </lineage>
</organism>
<dbReference type="Pfam" id="PF09939">
    <property type="entry name" value="DUF2171"/>
    <property type="match status" value="1"/>
</dbReference>
<sequence>MISAEQVREHMVVVASDGETIGKVDHIEGANKIKLTKGDSPDGKHHFIPLDWVENVDDRIHLGKAAKDVRAQWN</sequence>
<dbReference type="InterPro" id="IPR011033">
    <property type="entry name" value="PRC_barrel-like_sf"/>
</dbReference>
<dbReference type="InterPro" id="IPR018684">
    <property type="entry name" value="DUF2171"/>
</dbReference>
<keyword evidence="2" id="KW-1185">Reference proteome</keyword>
<geneLocation type="plasmid" evidence="2">
    <name>pNITHX1</name>
</geneLocation>
<dbReference type="Proteomes" id="UP000001953">
    <property type="component" value="Plasmid 1"/>
</dbReference>
<evidence type="ECO:0000313" key="1">
    <source>
        <dbReference type="EMBL" id="ABE64782.1"/>
    </source>
</evidence>
<evidence type="ECO:0000313" key="2">
    <source>
        <dbReference type="Proteomes" id="UP000001953"/>
    </source>
</evidence>
<reference evidence="2" key="1">
    <citation type="submission" date="2006-03" db="EMBL/GenBank/DDBJ databases">
        <title>Complete sequence of plasmid 1 of Nitrobacter hamburgensis X14.</title>
        <authorList>
            <consortium name="US DOE Joint Genome Institute"/>
            <person name="Copeland A."/>
            <person name="Lucas S."/>
            <person name="Lapidus A."/>
            <person name="Barry K."/>
            <person name="Detter J.C."/>
            <person name="Glavina del Rio T."/>
            <person name="Hammon N."/>
            <person name="Israni S."/>
            <person name="Dalin E."/>
            <person name="Tice H."/>
            <person name="Pitluck S."/>
            <person name="Chain P."/>
            <person name="Malfatti S."/>
            <person name="Shin M."/>
            <person name="Vergez L."/>
            <person name="Schmutz J."/>
            <person name="Larimer F."/>
            <person name="Land M."/>
            <person name="Hauser L."/>
            <person name="Kyrpides N."/>
            <person name="Ivanova N."/>
            <person name="Ward B."/>
            <person name="Arp D."/>
            <person name="Klotz M."/>
            <person name="Stein L."/>
            <person name="O'Mullan G."/>
            <person name="Starkenburg S."/>
            <person name="Sayavedra L."/>
            <person name="Poret-Peterson A.T."/>
            <person name="Gentry M.E."/>
            <person name="Bruce D."/>
            <person name="Richardson P."/>
        </authorList>
    </citation>
    <scope>NUCLEOTIDE SEQUENCE [LARGE SCALE GENOMIC DNA]</scope>
    <source>
        <strain evidence="2">DSM 10229 / NCIMB 13809 / X14</strain>
        <plasmid evidence="2">Plasmid pNITHX1</plasmid>
    </source>
</reference>
<evidence type="ECO:0008006" key="3">
    <source>
        <dbReference type="Google" id="ProtNLM"/>
    </source>
</evidence>
<protein>
    <recommendedName>
        <fullName evidence="3">DUF2171 domain-containing protein</fullName>
    </recommendedName>
</protein>
<accession>Q1QG65</accession>
<dbReference type="AlphaFoldDB" id="Q1QG65"/>
<dbReference type="OrthoDB" id="9803697at2"/>
<dbReference type="SUPFAM" id="SSF50346">
    <property type="entry name" value="PRC-barrel domain"/>
    <property type="match status" value="1"/>
</dbReference>
<gene>
    <name evidence="1" type="ordered locus">Nham_4147</name>
</gene>
<dbReference type="KEGG" id="nha:Nham_4147"/>
<keyword evidence="1" id="KW-0614">Plasmid</keyword>
<dbReference type="EMBL" id="CP000320">
    <property type="protein sequence ID" value="ABE64782.1"/>
    <property type="molecule type" value="Genomic_DNA"/>
</dbReference>